<dbReference type="Proteomes" id="UP000254771">
    <property type="component" value="Unassembled WGS sequence"/>
</dbReference>
<evidence type="ECO:0000256" key="1">
    <source>
        <dbReference type="SAM" id="MobiDB-lite"/>
    </source>
</evidence>
<accession>A0A370DTU7</accession>
<comment type="caution">
    <text evidence="2">The sequence shown here is derived from an EMBL/GenBank/DDBJ whole genome shotgun (WGS) entry which is preliminary data.</text>
</comment>
<evidence type="ECO:0000313" key="2">
    <source>
        <dbReference type="EMBL" id="RDH88589.1"/>
    </source>
</evidence>
<dbReference type="AlphaFoldDB" id="A0A370DTU7"/>
<protein>
    <submittedName>
        <fullName evidence="2">Uncharacterized protein</fullName>
    </submittedName>
</protein>
<sequence length="841" mass="90272">MAEALNNGSLDLSALGAGDDPIAIITALLADVYALAAAEDPPIDLPGLTVDEAAANLVDTLLEIGALGGGNISKDPLNPNANAEILRMSTIVTSTSTSGTEDAEGTLVHPLLVSYAEQVIGGHELGDGSADIGDPTHVDDVFVSLSVDNGITWRKYLVGETADKSSTQVTWAGETIDYPGHSVKPTMDVNGNNIVVAWHDKYCPSGNPLNLVDPATEDTYQVNGVQSFVDYTVVEGNVTYPDGFPAPNGKLVFQVPFSCIWTARGTFNPDFDPATADVGESWITWHEPMQLTSGRRDANKVSFTSADIGIAISWQEDRQGLRSGGGEGPGDGWSGATSNHGSDIWYSRILMTDFAANVPTDGGGSKVKSVNNFAYPVRISDNESCNQDDTKLYCAVACVGYVQAGDIYHTVSDTTLGKCITANDDPLVADEAYSQLIDGDTGASRPQFTIMDNAGVPTVILAYEETKGLSERGVPDTENDIALEGKMVYFESFPFDTPVTLSPGFAVNQCVPRDPDAVVVSDVPAQCVDDPLTPSEEIFENARRVTLVTQVDAAAELSDYNFAVMYKQGFDTRGTSSDMFIRLNTGYDASTLAPMSINVSAGDAVDLDGDGSPDTTSWTADNLDDSTWENPNENTFSPRGFIRGNDIFIGFEYTPNYDKWVQGNIPNNFYFHRCVADGSGADADYLTRCAWVEPQMITQITGHKVSTLDPRLVETPAGDPAGLPSDISNPDVMFMTYGTFDQESGDELNLYYSRSVDRGVTWETVAKDLDGDGIADTQVNETLSGINNVEEKEVQSLASPDGSLLFNIWLQESEENADAADIYKALDVIFGLIDFSEEVAL</sequence>
<proteinExistence type="predicted"/>
<evidence type="ECO:0000313" key="3">
    <source>
        <dbReference type="Proteomes" id="UP000254771"/>
    </source>
</evidence>
<feature type="region of interest" description="Disordered" evidence="1">
    <location>
        <begin position="611"/>
        <end position="636"/>
    </location>
</feature>
<dbReference type="NCBIfam" id="NF040591">
    <property type="entry name" value="choice_anch_O"/>
    <property type="match status" value="1"/>
</dbReference>
<dbReference type="EMBL" id="QFXE01000001">
    <property type="protein sequence ID" value="RDH88589.1"/>
    <property type="molecule type" value="Genomic_DNA"/>
</dbReference>
<reference evidence="2 3" key="1">
    <citation type="journal article" date="2018" name="ISME J.">
        <title>Endosymbiont genomes yield clues of tubeworm success.</title>
        <authorList>
            <person name="Li Y."/>
            <person name="Liles M.R."/>
            <person name="Halanych K.M."/>
        </authorList>
    </citation>
    <scope>NUCLEOTIDE SEQUENCE [LARGE SCALE GENOMIC DNA]</scope>
    <source>
        <strain evidence="2">A1462</strain>
    </source>
</reference>
<name>A0A370DTU7_9GAMM</name>
<organism evidence="2 3">
    <name type="scientific">endosymbiont of Escarpia spicata</name>
    <dbReference type="NCBI Taxonomy" id="2200908"/>
    <lineage>
        <taxon>Bacteria</taxon>
        <taxon>Pseudomonadati</taxon>
        <taxon>Pseudomonadota</taxon>
        <taxon>Gammaproteobacteria</taxon>
        <taxon>sulfur-oxidizing symbionts</taxon>
    </lineage>
</organism>
<gene>
    <name evidence="2" type="ORF">DIZ78_01260</name>
</gene>
<keyword evidence="3" id="KW-1185">Reference proteome</keyword>